<feature type="non-terminal residue" evidence="2">
    <location>
        <position position="297"/>
    </location>
</feature>
<dbReference type="EMBL" id="BRXZ01004133">
    <property type="protein sequence ID" value="GMH69093.1"/>
    <property type="molecule type" value="Genomic_DNA"/>
</dbReference>
<feature type="compositionally biased region" description="Basic residues" evidence="1">
    <location>
        <begin position="76"/>
        <end position="97"/>
    </location>
</feature>
<proteinExistence type="predicted"/>
<evidence type="ECO:0000256" key="1">
    <source>
        <dbReference type="SAM" id="MobiDB-lite"/>
    </source>
</evidence>
<accession>A0A9W7E8A0</accession>
<evidence type="ECO:0000313" key="2">
    <source>
        <dbReference type="EMBL" id="GMH69093.1"/>
    </source>
</evidence>
<dbReference type="AlphaFoldDB" id="A0A9W7E8A0"/>
<keyword evidence="3" id="KW-1185">Reference proteome</keyword>
<organism evidence="2 3">
    <name type="scientific">Triparma retinervis</name>
    <dbReference type="NCBI Taxonomy" id="2557542"/>
    <lineage>
        <taxon>Eukaryota</taxon>
        <taxon>Sar</taxon>
        <taxon>Stramenopiles</taxon>
        <taxon>Ochrophyta</taxon>
        <taxon>Bolidophyceae</taxon>
        <taxon>Parmales</taxon>
        <taxon>Triparmaceae</taxon>
        <taxon>Triparma</taxon>
    </lineage>
</organism>
<reference evidence="2" key="1">
    <citation type="submission" date="2022-07" db="EMBL/GenBank/DDBJ databases">
        <title>Genome analysis of Parmales, a sister group of diatoms, reveals the evolutionary specialization of diatoms from phago-mixotrophs to photoautotrophs.</title>
        <authorList>
            <person name="Ban H."/>
            <person name="Sato S."/>
            <person name="Yoshikawa S."/>
            <person name="Kazumasa Y."/>
            <person name="Nakamura Y."/>
            <person name="Ichinomiya M."/>
            <person name="Saitoh K."/>
            <person name="Sato N."/>
            <person name="Blanc-Mathieu R."/>
            <person name="Endo H."/>
            <person name="Kuwata A."/>
            <person name="Ogata H."/>
        </authorList>
    </citation>
    <scope>NUCLEOTIDE SEQUENCE</scope>
</reference>
<name>A0A9W7E8A0_9STRA</name>
<feature type="region of interest" description="Disordered" evidence="1">
    <location>
        <begin position="69"/>
        <end position="115"/>
    </location>
</feature>
<protein>
    <submittedName>
        <fullName evidence="2">Uncharacterized protein</fullName>
    </submittedName>
</protein>
<comment type="caution">
    <text evidence="2">The sequence shown here is derived from an EMBL/GenBank/DDBJ whole genome shotgun (WGS) entry which is preliminary data.</text>
</comment>
<evidence type="ECO:0000313" key="3">
    <source>
        <dbReference type="Proteomes" id="UP001165082"/>
    </source>
</evidence>
<sequence>MPPKRKRKIATLVDIDAVDIDAVDIDALDHDYLVDDSVDAKKSTKEGTKGYHLSSADAAAAISIFIANSHGDPNKKGKKKKKKKKAPSNKAPSKKAKGSGTGYGNAMTAAQRKKRDAQVEKAAEVEMTKDAQVKVLLTNFSRCLVGGGGGEEIDSEDAAKVKELLNSYLRNDSLVDVGRRKDLYSAVLSLVSHLCRDIVLGASFFGDGTTLGLLENLGTQARVFKSINSRHLDCDDGGGVDVLGEDADKVREETEDVVNALAGALHIEEALADMTKARDSARAIGLLEGGGGGRREK</sequence>
<dbReference type="Proteomes" id="UP001165082">
    <property type="component" value="Unassembled WGS sequence"/>
</dbReference>
<gene>
    <name evidence="2" type="ORF">TrRE_jg12239</name>
</gene>